<organism evidence="1 2">
    <name type="scientific">Grus japonensis</name>
    <name type="common">Japanese crane</name>
    <name type="synonym">Red-crowned crane</name>
    <dbReference type="NCBI Taxonomy" id="30415"/>
    <lineage>
        <taxon>Eukaryota</taxon>
        <taxon>Metazoa</taxon>
        <taxon>Chordata</taxon>
        <taxon>Craniata</taxon>
        <taxon>Vertebrata</taxon>
        <taxon>Euteleostomi</taxon>
        <taxon>Archelosauria</taxon>
        <taxon>Archosauria</taxon>
        <taxon>Dinosauria</taxon>
        <taxon>Saurischia</taxon>
        <taxon>Theropoda</taxon>
        <taxon>Coelurosauria</taxon>
        <taxon>Aves</taxon>
        <taxon>Neognathae</taxon>
        <taxon>Neoaves</taxon>
        <taxon>Gruiformes</taxon>
        <taxon>Gruidae</taxon>
        <taxon>Grus</taxon>
    </lineage>
</organism>
<comment type="caution">
    <text evidence="1">The sequence shown here is derived from an EMBL/GenBank/DDBJ whole genome shotgun (WGS) entry which is preliminary data.</text>
</comment>
<name>A0ABC9WDN3_GRUJA</name>
<dbReference type="PRINTS" id="PR01345">
    <property type="entry name" value="CERVTRCPTASE"/>
</dbReference>
<dbReference type="AlphaFoldDB" id="A0ABC9WDN3"/>
<dbReference type="PANTHER" id="PTHR33332">
    <property type="entry name" value="REVERSE TRANSCRIPTASE DOMAIN-CONTAINING PROTEIN"/>
    <property type="match status" value="1"/>
</dbReference>
<dbReference type="EMBL" id="BAAFJT010000002">
    <property type="protein sequence ID" value="GAB0183240.1"/>
    <property type="molecule type" value="Genomic_DNA"/>
</dbReference>
<gene>
    <name evidence="1" type="ORF">GRJ2_000789300</name>
</gene>
<proteinExistence type="predicted"/>
<keyword evidence="2" id="KW-1185">Reference proteome</keyword>
<reference evidence="1 2" key="1">
    <citation type="submission" date="2024-06" db="EMBL/GenBank/DDBJ databases">
        <title>The draft genome of Grus japonensis, version 3.</title>
        <authorList>
            <person name="Nabeshima K."/>
            <person name="Suzuki S."/>
            <person name="Onuma M."/>
        </authorList>
    </citation>
    <scope>NUCLEOTIDE SEQUENCE [LARGE SCALE GENOMIC DNA]</scope>
    <source>
        <strain evidence="1 2">451A</strain>
    </source>
</reference>
<protein>
    <submittedName>
        <fullName evidence="1">Mitochondrial enolase superfamily member 1</fullName>
    </submittedName>
</protein>
<dbReference type="Proteomes" id="UP001623348">
    <property type="component" value="Unassembled WGS sequence"/>
</dbReference>
<sequence>MKFNMGKRRFLHLGKNSPKHQYRLALDLLGSSAAEKDLGVLVDNKVCTSQQCALVAKKVDVMLGCIKKSVASRSREVILLLCSALVRPHLEYCVQFWAPQFKEDKELLERVQWRATKMMRGLEHLSYEERLRELGLFCLRKRILRGDLINTYKYLKGGCLEEGARLFSVVPRVTGQGATGTNWNTGSSVGA</sequence>
<evidence type="ECO:0000313" key="1">
    <source>
        <dbReference type="EMBL" id="GAB0183240.1"/>
    </source>
</evidence>
<accession>A0ABC9WDN3</accession>
<evidence type="ECO:0000313" key="2">
    <source>
        <dbReference type="Proteomes" id="UP001623348"/>
    </source>
</evidence>